<evidence type="ECO:0000259" key="1">
    <source>
        <dbReference type="PROSITE" id="PS50075"/>
    </source>
</evidence>
<reference evidence="2" key="1">
    <citation type="submission" date="2018-03" db="EMBL/GenBank/DDBJ databases">
        <authorList>
            <person name="Dailey F.E."/>
        </authorList>
    </citation>
    <scope>NUCLEOTIDE SEQUENCE</scope>
    <source>
        <strain evidence="2">CW7</strain>
    </source>
</reference>
<dbReference type="InterPro" id="IPR036736">
    <property type="entry name" value="ACP-like_sf"/>
</dbReference>
<dbReference type="PROSITE" id="PS50075">
    <property type="entry name" value="CARRIER"/>
    <property type="match status" value="1"/>
</dbReference>
<evidence type="ECO:0000313" key="4">
    <source>
        <dbReference type="Proteomes" id="UP000240506"/>
    </source>
</evidence>
<evidence type="ECO:0000313" key="3">
    <source>
        <dbReference type="EMBL" id="SUI75989.1"/>
    </source>
</evidence>
<reference evidence="3 5" key="3">
    <citation type="submission" date="2018-06" db="EMBL/GenBank/DDBJ databases">
        <authorList>
            <consortium name="Pathogen Informatics"/>
            <person name="Doyle S."/>
        </authorList>
    </citation>
    <scope>NUCLEOTIDE SEQUENCE [LARGE SCALE GENOMIC DNA]</scope>
    <source>
        <strain evidence="3 5">NCTC10736</strain>
    </source>
</reference>
<sequence length="77" mass="8799">MNKQEFLNLLEEILELDSNTLQGDEVLMDIEQWDSLAFLSVIAMADEHFDIVIQGDKLEKIKTVNDLIALVQEHLTA</sequence>
<evidence type="ECO:0000313" key="2">
    <source>
        <dbReference type="EMBL" id="PTA50809.1"/>
    </source>
</evidence>
<proteinExistence type="predicted"/>
<organism evidence="3 5">
    <name type="scientific">Shewanella morhuae</name>
    <dbReference type="NCBI Taxonomy" id="365591"/>
    <lineage>
        <taxon>Bacteria</taxon>
        <taxon>Pseudomonadati</taxon>
        <taxon>Pseudomonadota</taxon>
        <taxon>Gammaproteobacteria</taxon>
        <taxon>Alteromonadales</taxon>
        <taxon>Shewanellaceae</taxon>
        <taxon>Shewanella</taxon>
    </lineage>
</organism>
<dbReference type="AlphaFoldDB" id="A0A380A8M8"/>
<gene>
    <name evidence="2" type="ORF">C9I43_09965</name>
    <name evidence="3" type="ORF">NCTC10736_01792</name>
</gene>
<dbReference type="Proteomes" id="UP000255061">
    <property type="component" value="Unassembled WGS sequence"/>
</dbReference>
<dbReference type="InterPro" id="IPR009081">
    <property type="entry name" value="PP-bd_ACP"/>
</dbReference>
<dbReference type="Gene3D" id="1.10.1200.10">
    <property type="entry name" value="ACP-like"/>
    <property type="match status" value="1"/>
</dbReference>
<accession>A0A380A8M8</accession>
<keyword evidence="4" id="KW-1185">Reference proteome</keyword>
<protein>
    <submittedName>
        <fullName evidence="3">Acyl carrier protein</fullName>
    </submittedName>
</protein>
<dbReference type="RefSeq" id="WP_107883348.1">
    <property type="nucleotide sequence ID" value="NZ_PYSG01000002.1"/>
</dbReference>
<dbReference type="EMBL" id="UGYV01000001">
    <property type="protein sequence ID" value="SUI75989.1"/>
    <property type="molecule type" value="Genomic_DNA"/>
</dbReference>
<feature type="domain" description="Carrier" evidence="1">
    <location>
        <begin position="1"/>
        <end position="75"/>
    </location>
</feature>
<dbReference type="Pfam" id="PF00550">
    <property type="entry name" value="PP-binding"/>
    <property type="match status" value="1"/>
</dbReference>
<dbReference type="Proteomes" id="UP000240506">
    <property type="component" value="Unassembled WGS sequence"/>
</dbReference>
<name>A0A380A8M8_9GAMM</name>
<dbReference type="EMBL" id="PYSG01000002">
    <property type="protein sequence ID" value="PTA50809.1"/>
    <property type="molecule type" value="Genomic_DNA"/>
</dbReference>
<evidence type="ECO:0000313" key="5">
    <source>
        <dbReference type="Proteomes" id="UP000255061"/>
    </source>
</evidence>
<reference evidence="2 4" key="2">
    <citation type="submission" date="2018-04" db="EMBL/GenBank/DDBJ databases">
        <title>Genomic sequence of a freshwater isolate of Shewanella morhuae.</title>
        <authorList>
            <person name="Castillo D.E."/>
            <person name="Gram L."/>
        </authorList>
    </citation>
    <scope>NUCLEOTIDE SEQUENCE [LARGE SCALE GENOMIC DNA]</scope>
    <source>
        <strain evidence="2 4">CW7</strain>
    </source>
</reference>
<dbReference type="SUPFAM" id="SSF47336">
    <property type="entry name" value="ACP-like"/>
    <property type="match status" value="1"/>
</dbReference>